<evidence type="ECO:0000313" key="4">
    <source>
        <dbReference type="Proteomes" id="UP000025227"/>
    </source>
</evidence>
<dbReference type="Proteomes" id="UP000025227">
    <property type="component" value="Unplaced"/>
</dbReference>
<feature type="signal peptide" evidence="3">
    <location>
        <begin position="1"/>
        <end position="19"/>
    </location>
</feature>
<evidence type="ECO:0000256" key="3">
    <source>
        <dbReference type="SAM" id="SignalP"/>
    </source>
</evidence>
<feature type="region of interest" description="Disordered" evidence="1">
    <location>
        <begin position="332"/>
        <end position="390"/>
    </location>
</feature>
<evidence type="ECO:0000256" key="1">
    <source>
        <dbReference type="SAM" id="MobiDB-lite"/>
    </source>
</evidence>
<evidence type="ECO:0000313" key="5">
    <source>
        <dbReference type="WBParaSite" id="HCON_00132970-00001"/>
    </source>
</evidence>
<protein>
    <submittedName>
        <fullName evidence="5">Glycoprotein</fullName>
    </submittedName>
</protein>
<feature type="compositionally biased region" description="Polar residues" evidence="1">
    <location>
        <begin position="374"/>
        <end position="389"/>
    </location>
</feature>
<feature type="compositionally biased region" description="Basic and acidic residues" evidence="1">
    <location>
        <begin position="958"/>
        <end position="976"/>
    </location>
</feature>
<accession>A0A7I4YQX1</accession>
<feature type="transmembrane region" description="Helical" evidence="2">
    <location>
        <begin position="802"/>
        <end position="824"/>
    </location>
</feature>
<feature type="region of interest" description="Disordered" evidence="1">
    <location>
        <begin position="947"/>
        <end position="991"/>
    </location>
</feature>
<keyword evidence="3" id="KW-0732">Signal</keyword>
<feature type="compositionally biased region" description="Polar residues" evidence="1">
    <location>
        <begin position="348"/>
        <end position="366"/>
    </location>
</feature>
<keyword evidence="2" id="KW-0812">Transmembrane</keyword>
<organism evidence="4 5">
    <name type="scientific">Haemonchus contortus</name>
    <name type="common">Barber pole worm</name>
    <dbReference type="NCBI Taxonomy" id="6289"/>
    <lineage>
        <taxon>Eukaryota</taxon>
        <taxon>Metazoa</taxon>
        <taxon>Ecdysozoa</taxon>
        <taxon>Nematoda</taxon>
        <taxon>Chromadorea</taxon>
        <taxon>Rhabditida</taxon>
        <taxon>Rhabditina</taxon>
        <taxon>Rhabditomorpha</taxon>
        <taxon>Strongyloidea</taxon>
        <taxon>Trichostrongylidae</taxon>
        <taxon>Haemonchus</taxon>
    </lineage>
</organism>
<dbReference type="AlphaFoldDB" id="A0A7I4YQX1"/>
<proteinExistence type="predicted"/>
<sequence>MLPITFLILSSLLIVHVSGQSAAQCDNERNDFQKFISQSPQKLKTVFNYVLKGKCMLYFSEDTISPSTFSQEPPKCKFQDYRPIIFRWDQNSIGIVMVKGTTAYCSVIDVEGLISKGSSSVKLGEDSAENPFPNVEGKISHPMDTCHRKHDQPLILCFTILKNERILKTAISYQPGGTPRVIDEKEIRVPHVIVGHESVSIASYNSENNEDILAILDELNEVFVVHIKDGKVHGAMDMYAIAQKGTGVTATIVYADAYGLVSRKCPSRNTKEGCSFRFNILFEEYKSYVSNCMYMDTGEFIPGVILKSDLLTTTITSTTSLIPTLEVLTTNTTMPIEDGNETSSSSSPTEFASLETNATEISNPTSAEAPLPSDSGSDNTPFSNDTQMTPPIEVTSASTINNDTISTSITNDTSIVSGLGNGTEATETAATWQPVVTTNETETTITTDGDEDIRDIGNATQTVDVWAHGLLQMSTENQQETTVHKTTEAVKMSRDSLKCANQGNSSRLLLFPRSSTIAYFALQDSCGMYFSKTHLLEHQFQKNGIRCPREVSHVNVFDWHDRIGIIALKQKLYYFGFMTLNTTMMTNHQYKYWKVDTDQPLRRIYGNMSSPPTTCNGQHKKNEIYCYYMTPGKTHVVKIKILVEDGDVSANLKKEKKIRLPPKTFYEGEIAAYTAKDGANHLWVMHRNNLLYNFNLDEMEDEDKSSIKTKFLYRIPDDGIPYTDETKLVYANTHGFVTKRCVDSLCYYVFHSADDPNDSKCLFNTTYKLIPGILMKTPRKQEPVIYGRTLPLPPVPVNERSYVPIMLLGFITFIYLCFFFFFAFKPHPHSNLAELSSLVEDEISHLSILTKKAVKSMRKHSKAKELPPLILMKLPDESTQPSLEDLPCPGQPRDTYPPQMNPNVTAIPPRPVQSHDTLIPHRRVFNTNAKSNTTIPDQGNPAQLRSIRQLKHSTMSAHKSDKKGEGGNKADRRRPSSETPNAVIKAPVRSV</sequence>
<name>A0A7I4YQX1_HAECO</name>
<evidence type="ECO:0000256" key="2">
    <source>
        <dbReference type="SAM" id="Phobius"/>
    </source>
</evidence>
<keyword evidence="2" id="KW-0472">Membrane</keyword>
<dbReference type="WBParaSite" id="HCON_00132970-00001">
    <property type="protein sequence ID" value="HCON_00132970-00001"/>
    <property type="gene ID" value="HCON_00132970"/>
</dbReference>
<keyword evidence="4" id="KW-1185">Reference proteome</keyword>
<feature type="chain" id="PRO_5029862630" evidence="3">
    <location>
        <begin position="20"/>
        <end position="991"/>
    </location>
</feature>
<reference evidence="5" key="1">
    <citation type="submission" date="2020-12" db="UniProtKB">
        <authorList>
            <consortium name="WormBaseParasite"/>
        </authorList>
    </citation>
    <scope>IDENTIFICATION</scope>
    <source>
        <strain evidence="5">MHco3</strain>
    </source>
</reference>
<dbReference type="OrthoDB" id="5858197at2759"/>
<keyword evidence="2" id="KW-1133">Transmembrane helix</keyword>